<evidence type="ECO:0000256" key="1">
    <source>
        <dbReference type="SAM" id="MobiDB-lite"/>
    </source>
</evidence>
<protein>
    <submittedName>
        <fullName evidence="4">LssY C-terminus</fullName>
    </submittedName>
</protein>
<name>A0A1I2TB00_9CORY</name>
<feature type="transmembrane region" description="Helical" evidence="2">
    <location>
        <begin position="548"/>
        <end position="566"/>
    </location>
</feature>
<keyword evidence="2" id="KW-0812">Transmembrane</keyword>
<evidence type="ECO:0000256" key="2">
    <source>
        <dbReference type="SAM" id="Phobius"/>
    </source>
</evidence>
<feature type="compositionally biased region" description="Basic and acidic residues" evidence="1">
    <location>
        <begin position="100"/>
        <end position="123"/>
    </location>
</feature>
<feature type="transmembrane region" description="Helical" evidence="2">
    <location>
        <begin position="492"/>
        <end position="516"/>
    </location>
</feature>
<keyword evidence="2" id="KW-0472">Membrane</keyword>
<feature type="transmembrane region" description="Helical" evidence="2">
    <location>
        <begin position="140"/>
        <end position="162"/>
    </location>
</feature>
<feature type="domain" description="LssY-like C-terminal" evidence="3">
    <location>
        <begin position="198"/>
        <end position="388"/>
    </location>
</feature>
<proteinExistence type="predicted"/>
<evidence type="ECO:0000313" key="5">
    <source>
        <dbReference type="Proteomes" id="UP000199065"/>
    </source>
</evidence>
<dbReference type="InterPro" id="IPR025902">
    <property type="entry name" value="LssY-like-C_dom"/>
</dbReference>
<dbReference type="AlphaFoldDB" id="A0A1I2TB00"/>
<keyword evidence="5" id="KW-1185">Reference proteome</keyword>
<sequence>MPWAVWWGRRHVCRRWGLWVSSKALGRSLAQSYDLRKPQAATNILSMAAEPPTSHRSQRDSSRFATPGDPDADNPVTAPADNQNKQGETHADGAEGPSDPEVKAAKKKVEEVAKDDSADEGKRPTQRVFDGQIRAPLRGAWLDTAFFVLGGIEAVWFAILLFDKSFGAGWSLLLLIPFWAVTAYITLPRLHRILTAVYVPDYFFGRTRTSEGMLGDPVNLAFNGTAAQIHAAMTEAGWTLADEVNVKSSWKIVVSSVLRRSYPTAPVSPLFLFGRKQDLAYQQEVAGNPLQRHHVRFWRCPDGWLLPGGRRVGWLGAGTFDTAVGLSLFTLQITHRIDANIDVERDYIVKSLTDGCCDKVSVSLIHDFSSGYHHRNGGGDRVHTDGDLPVVDLENVEAKKPSDLPEQVCVASRGYRIPDGPFASPDPGAPKEQKLTVGGSTVRRPNMVKIALAMLIISLSAQVVVLIRSFLSGNPTPVAVTGTSEFIVPLEYLTLAMSLVIGGLVVTAALTVLTLLGFQMPRVMLMALVGGMVLFKLADGTMPDPGQLTVHLLITSVNLLALLALSSDEVRLWSRRGKPTWRDHPETYDEDCCTKE</sequence>
<feature type="transmembrane region" description="Helical" evidence="2">
    <location>
        <begin position="450"/>
        <end position="472"/>
    </location>
</feature>
<dbReference type="Proteomes" id="UP000199065">
    <property type="component" value="Unassembled WGS sequence"/>
</dbReference>
<evidence type="ECO:0000313" key="4">
    <source>
        <dbReference type="EMBL" id="SFG60417.1"/>
    </source>
</evidence>
<reference evidence="4 5" key="1">
    <citation type="submission" date="2016-10" db="EMBL/GenBank/DDBJ databases">
        <authorList>
            <person name="de Groot N.N."/>
        </authorList>
    </citation>
    <scope>NUCLEOTIDE SEQUENCE [LARGE SCALE GENOMIC DNA]</scope>
    <source>
        <strain>J11</strain>
        <strain evidence="5">PG 39</strain>
    </source>
</reference>
<feature type="region of interest" description="Disordered" evidence="1">
    <location>
        <begin position="47"/>
        <end position="127"/>
    </location>
</feature>
<accession>A0A1I2TB00</accession>
<dbReference type="STRING" id="185761.SAMN05660282_01363"/>
<feature type="transmembrane region" description="Helical" evidence="2">
    <location>
        <begin position="168"/>
        <end position="187"/>
    </location>
</feature>
<evidence type="ECO:0000259" key="3">
    <source>
        <dbReference type="Pfam" id="PF14067"/>
    </source>
</evidence>
<dbReference type="EMBL" id="FOPJ01000007">
    <property type="protein sequence ID" value="SFG60417.1"/>
    <property type="molecule type" value="Genomic_DNA"/>
</dbReference>
<gene>
    <name evidence="4" type="ORF">SAMN05660282_01363</name>
</gene>
<keyword evidence="2" id="KW-1133">Transmembrane helix</keyword>
<feature type="transmembrane region" description="Helical" evidence="2">
    <location>
        <begin position="523"/>
        <end position="542"/>
    </location>
</feature>
<organism evidence="4 5">
    <name type="scientific">Corynebacterium spheniscorum</name>
    <dbReference type="NCBI Taxonomy" id="185761"/>
    <lineage>
        <taxon>Bacteria</taxon>
        <taxon>Bacillati</taxon>
        <taxon>Actinomycetota</taxon>
        <taxon>Actinomycetes</taxon>
        <taxon>Mycobacteriales</taxon>
        <taxon>Corynebacteriaceae</taxon>
        <taxon>Corynebacterium</taxon>
    </lineage>
</organism>
<dbReference type="Pfam" id="PF14067">
    <property type="entry name" value="LssY_C"/>
    <property type="match status" value="1"/>
</dbReference>